<reference evidence="2" key="3">
    <citation type="submission" date="2023-10" db="EMBL/GenBank/DDBJ databases">
        <authorList>
            <person name="Picardeau M."/>
            <person name="Thibeaux R."/>
        </authorList>
    </citation>
    <scope>NUCLEOTIDE SEQUENCE</scope>
    <source>
        <strain evidence="2">ATI7-C-A5</strain>
    </source>
</reference>
<dbReference type="EMBL" id="NPEF01000090">
    <property type="protein sequence ID" value="PJZ92989.1"/>
    <property type="molecule type" value="Genomic_DNA"/>
</dbReference>
<evidence type="ECO:0000313" key="4">
    <source>
        <dbReference type="Proteomes" id="UP000232122"/>
    </source>
</evidence>
<dbReference type="InterPro" id="IPR011990">
    <property type="entry name" value="TPR-like_helical_dom_sf"/>
</dbReference>
<sequence>MKKSFLIAILGFLLIVAFGLIVLDTKLFELKVILEKRKVLNFSFSSEVLRTKFESILSNRDNLKAEMSLNNLQSSLIDSGRSNVFRTNFLQNLGGALINAVRLATGKPPIRFEIDSSKIGMLERSFQLERNQIYKEAYQAYAEALPHYSKGSEESGFILLHQAFCLAAQGEFDLALADLETLQKQNPNDGFAGDAEILKEIIRRSKLNAQEIEKNFNSPEARIKAYFAKGNYAKVLEEFSKTPIDTAEIKYIRAYSMEKTGNQKTAITEYAALAFSETDKEIAIKANRRLLMLGHYYNAGSEVARISDRNAERLGDASEAREIRASSEKLKPISETENDSIAKSTQSKTPITDPNLRSVIDKSDAFLKKAEDEVKAQTRNFIEIQTGNDLPVYGKRIVIDGDQTKLFSSHFPITLATYTIESISLSKSSARTAKLYLVAGRQKIQFSKALIEEDQSITLIEKRNRKKIGLTTSVSIELFP</sequence>
<keyword evidence="4" id="KW-1185">Reference proteome</keyword>
<feature type="compositionally biased region" description="Polar residues" evidence="1">
    <location>
        <begin position="339"/>
        <end position="352"/>
    </location>
</feature>
<gene>
    <name evidence="2" type="ORF">CH379_016240</name>
    <name evidence="3" type="ORF">CH379_10170</name>
</gene>
<dbReference type="Proteomes" id="UP000232122">
    <property type="component" value="Unassembled WGS sequence"/>
</dbReference>
<dbReference type="SUPFAM" id="SSF48452">
    <property type="entry name" value="TPR-like"/>
    <property type="match status" value="1"/>
</dbReference>
<evidence type="ECO:0000256" key="1">
    <source>
        <dbReference type="SAM" id="MobiDB-lite"/>
    </source>
</evidence>
<accession>A0A2N0B906</accession>
<reference evidence="3" key="1">
    <citation type="submission" date="2017-07" db="EMBL/GenBank/DDBJ databases">
        <title>Leptospira spp. isolated from tropical soils.</title>
        <authorList>
            <person name="Thibeaux R."/>
            <person name="Iraola G."/>
            <person name="Ferres I."/>
            <person name="Bierque E."/>
            <person name="Girault D."/>
            <person name="Soupe-Gilbert M.-E."/>
            <person name="Picardeau M."/>
            <person name="Goarant C."/>
        </authorList>
    </citation>
    <scope>NUCLEOTIDE SEQUENCE [LARGE SCALE GENOMIC DNA]</scope>
    <source>
        <strain evidence="3">ATI7-C-A5</strain>
    </source>
</reference>
<reference evidence="2 4" key="2">
    <citation type="journal article" date="2018" name="Microb. Genom.">
        <title>Deciphering the unexplored Leptospira diversity from soils uncovers genomic evolution to virulence.</title>
        <authorList>
            <person name="Thibeaux R."/>
            <person name="Iraola G."/>
            <person name="Ferres I."/>
            <person name="Bierque E."/>
            <person name="Girault D."/>
            <person name="Soupe-Gilbert M.E."/>
            <person name="Picardeau M."/>
            <person name="Goarant C."/>
        </authorList>
    </citation>
    <scope>NUCLEOTIDE SEQUENCE [LARGE SCALE GENOMIC DNA]</scope>
    <source>
        <strain evidence="2 4">ATI7-C-A5</strain>
    </source>
</reference>
<feature type="compositionally biased region" description="Basic and acidic residues" evidence="1">
    <location>
        <begin position="315"/>
        <end position="334"/>
    </location>
</feature>
<dbReference type="RefSeq" id="WP_100765080.1">
    <property type="nucleotide sequence ID" value="NZ_NPEF02000020.1"/>
</dbReference>
<evidence type="ECO:0000313" key="2">
    <source>
        <dbReference type="EMBL" id="MDV6237183.1"/>
    </source>
</evidence>
<protein>
    <recommendedName>
        <fullName evidence="5">Tetratricopeptide repeat protein</fullName>
    </recommendedName>
</protein>
<dbReference type="Gene3D" id="1.25.40.10">
    <property type="entry name" value="Tetratricopeptide repeat domain"/>
    <property type="match status" value="1"/>
</dbReference>
<dbReference type="OrthoDB" id="343168at2"/>
<dbReference type="EMBL" id="NPEF02000020">
    <property type="protein sequence ID" value="MDV6237183.1"/>
    <property type="molecule type" value="Genomic_DNA"/>
</dbReference>
<name>A0A2N0B906_9LEPT</name>
<comment type="caution">
    <text evidence="3">The sequence shown here is derived from an EMBL/GenBank/DDBJ whole genome shotgun (WGS) entry which is preliminary data.</text>
</comment>
<evidence type="ECO:0008006" key="5">
    <source>
        <dbReference type="Google" id="ProtNLM"/>
    </source>
</evidence>
<organism evidence="3">
    <name type="scientific">Leptospira ellisii</name>
    <dbReference type="NCBI Taxonomy" id="2023197"/>
    <lineage>
        <taxon>Bacteria</taxon>
        <taxon>Pseudomonadati</taxon>
        <taxon>Spirochaetota</taxon>
        <taxon>Spirochaetia</taxon>
        <taxon>Leptospirales</taxon>
        <taxon>Leptospiraceae</taxon>
        <taxon>Leptospira</taxon>
    </lineage>
</organism>
<dbReference type="AlphaFoldDB" id="A0A2N0B906"/>
<evidence type="ECO:0000313" key="3">
    <source>
        <dbReference type="EMBL" id="PJZ92989.1"/>
    </source>
</evidence>
<proteinExistence type="predicted"/>
<feature type="region of interest" description="Disordered" evidence="1">
    <location>
        <begin position="315"/>
        <end position="354"/>
    </location>
</feature>